<evidence type="ECO:0000259" key="7">
    <source>
        <dbReference type="Pfam" id="PF01061"/>
    </source>
</evidence>
<evidence type="ECO:0000256" key="2">
    <source>
        <dbReference type="ARBA" id="ARBA00022448"/>
    </source>
</evidence>
<name>A0A815ABL0_9BILA</name>
<dbReference type="OrthoDB" id="66620at2759"/>
<evidence type="ECO:0000313" key="12">
    <source>
        <dbReference type="Proteomes" id="UP000663829"/>
    </source>
</evidence>
<feature type="domain" description="ABC-2 type transporter transmembrane" evidence="7">
    <location>
        <begin position="96"/>
        <end position="290"/>
    </location>
</feature>
<feature type="transmembrane region" description="Helical" evidence="6">
    <location>
        <begin position="113"/>
        <end position="134"/>
    </location>
</feature>
<dbReference type="EMBL" id="CAJOBC010015115">
    <property type="protein sequence ID" value="CAF4022622.1"/>
    <property type="molecule type" value="Genomic_DNA"/>
</dbReference>
<dbReference type="InterPro" id="IPR050352">
    <property type="entry name" value="ABCG_transporters"/>
</dbReference>
<evidence type="ECO:0000256" key="3">
    <source>
        <dbReference type="ARBA" id="ARBA00022692"/>
    </source>
</evidence>
<keyword evidence="12" id="KW-1185">Reference proteome</keyword>
<dbReference type="EMBL" id="CAJNOK010006557">
    <property type="protein sequence ID" value="CAF1007363.1"/>
    <property type="molecule type" value="Genomic_DNA"/>
</dbReference>
<dbReference type="EMBL" id="CAJOBA010006565">
    <property type="protein sequence ID" value="CAF3776395.1"/>
    <property type="molecule type" value="Genomic_DNA"/>
</dbReference>
<accession>A0A815ABL0</accession>
<evidence type="ECO:0000256" key="1">
    <source>
        <dbReference type="ARBA" id="ARBA00004141"/>
    </source>
</evidence>
<evidence type="ECO:0000256" key="4">
    <source>
        <dbReference type="ARBA" id="ARBA00022989"/>
    </source>
</evidence>
<dbReference type="PANTHER" id="PTHR48041:SF116">
    <property type="entry name" value="PROTEIN BROWN"/>
    <property type="match status" value="1"/>
</dbReference>
<feature type="transmembrane region" description="Helical" evidence="6">
    <location>
        <begin position="253"/>
        <end position="275"/>
    </location>
</feature>
<dbReference type="Proteomes" id="UP000682733">
    <property type="component" value="Unassembled WGS sequence"/>
</dbReference>
<dbReference type="GO" id="GO:0005886">
    <property type="term" value="C:plasma membrane"/>
    <property type="evidence" value="ECO:0007669"/>
    <property type="project" value="TreeGrafter"/>
</dbReference>
<dbReference type="Proteomes" id="UP000663829">
    <property type="component" value="Unassembled WGS sequence"/>
</dbReference>
<feature type="transmembrane region" description="Helical" evidence="6">
    <location>
        <begin position="189"/>
        <end position="213"/>
    </location>
</feature>
<feature type="transmembrane region" description="Helical" evidence="6">
    <location>
        <begin position="225"/>
        <end position="246"/>
    </location>
</feature>
<feature type="transmembrane region" description="Helical" evidence="6">
    <location>
        <begin position="146"/>
        <end position="168"/>
    </location>
</feature>
<dbReference type="GO" id="GO:0140359">
    <property type="term" value="F:ABC-type transporter activity"/>
    <property type="evidence" value="ECO:0007669"/>
    <property type="project" value="InterPro"/>
</dbReference>
<reference evidence="9" key="1">
    <citation type="submission" date="2021-02" db="EMBL/GenBank/DDBJ databases">
        <authorList>
            <person name="Nowell W R."/>
        </authorList>
    </citation>
    <scope>NUCLEOTIDE SEQUENCE</scope>
</reference>
<keyword evidence="3 6" id="KW-0812">Transmembrane</keyword>
<evidence type="ECO:0000256" key="5">
    <source>
        <dbReference type="ARBA" id="ARBA00023136"/>
    </source>
</evidence>
<organism evidence="9 12">
    <name type="scientific">Didymodactylos carnosus</name>
    <dbReference type="NCBI Taxonomy" id="1234261"/>
    <lineage>
        <taxon>Eukaryota</taxon>
        <taxon>Metazoa</taxon>
        <taxon>Spiralia</taxon>
        <taxon>Gnathifera</taxon>
        <taxon>Rotifera</taxon>
        <taxon>Eurotatoria</taxon>
        <taxon>Bdelloidea</taxon>
        <taxon>Philodinida</taxon>
        <taxon>Philodinidae</taxon>
        <taxon>Didymodactylos</taxon>
    </lineage>
</organism>
<evidence type="ECO:0000313" key="8">
    <source>
        <dbReference type="EMBL" id="CAF1007363.1"/>
    </source>
</evidence>
<dbReference type="AlphaFoldDB" id="A0A815ABL0"/>
<comment type="subcellular location">
    <subcellularLocation>
        <location evidence="1">Membrane</location>
        <topology evidence="1">Multi-pass membrane protein</topology>
    </subcellularLocation>
</comment>
<dbReference type="Pfam" id="PF01061">
    <property type="entry name" value="ABC2_membrane"/>
    <property type="match status" value="1"/>
</dbReference>
<dbReference type="EMBL" id="CAJNOQ010010460">
    <property type="protein sequence ID" value="CAF1252515.1"/>
    <property type="molecule type" value="Genomic_DNA"/>
</dbReference>
<dbReference type="InterPro" id="IPR013525">
    <property type="entry name" value="ABC2_TM"/>
</dbReference>
<keyword evidence="4 6" id="KW-1133">Transmembrane helix</keyword>
<dbReference type="Proteomes" id="UP000681722">
    <property type="component" value="Unassembled WGS sequence"/>
</dbReference>
<gene>
    <name evidence="9" type="ORF">GPM918_LOCUS26202</name>
    <name evidence="8" type="ORF">OVA965_LOCUS14865</name>
    <name evidence="11" type="ORF">SRO942_LOCUS26308</name>
    <name evidence="10" type="ORF">TMI583_LOCUS14869</name>
</gene>
<evidence type="ECO:0000313" key="11">
    <source>
        <dbReference type="EMBL" id="CAF4022622.1"/>
    </source>
</evidence>
<evidence type="ECO:0000256" key="6">
    <source>
        <dbReference type="SAM" id="Phobius"/>
    </source>
</evidence>
<evidence type="ECO:0000313" key="9">
    <source>
        <dbReference type="EMBL" id="CAF1252515.1"/>
    </source>
</evidence>
<keyword evidence="5 6" id="KW-0472">Membrane</keyword>
<dbReference type="PANTHER" id="PTHR48041">
    <property type="entry name" value="ABC TRANSPORTER G FAMILY MEMBER 28"/>
    <property type="match status" value="1"/>
</dbReference>
<proteinExistence type="predicted"/>
<dbReference type="Proteomes" id="UP000677228">
    <property type="component" value="Unassembled WGS sequence"/>
</dbReference>
<protein>
    <recommendedName>
        <fullName evidence="7">ABC-2 type transporter transmembrane domain-containing protein</fullName>
    </recommendedName>
</protein>
<sequence>MLSHFSLLGFTCEQQDNPCDFILDIVQGDRLTIVGTDKERNQKLTQQKIAESMNDKYLDSLIWKSVKKETDFCVNTPSNISLQEQLPKKSRIFELYYVSQRILRNTIRKPSTFLTQIFIAVMFAILEGFVFFKIDHSIDEGVTNRGGAIFLTVSFQVFVNAIALQLFVEERVLFVHEHSSGYYHVSTYMISKLVCDLIPLRGLPAILLSIIVYVMIDFQLTSHKFFIFLLCVLFSTLCSCALCFCLSASVKEFSVASVICGMLFLIMMIFSGFIVDLDTVMPALSWLQWLVVEQQ</sequence>
<evidence type="ECO:0000313" key="10">
    <source>
        <dbReference type="EMBL" id="CAF3776395.1"/>
    </source>
</evidence>
<keyword evidence="2" id="KW-0813">Transport</keyword>
<comment type="caution">
    <text evidence="9">The sequence shown here is derived from an EMBL/GenBank/DDBJ whole genome shotgun (WGS) entry which is preliminary data.</text>
</comment>